<dbReference type="GO" id="GO:0003700">
    <property type="term" value="F:DNA-binding transcription factor activity"/>
    <property type="evidence" value="ECO:0007669"/>
    <property type="project" value="InterPro"/>
</dbReference>
<sequence>MKIGEEALPTEGLGEYSTSNRSVLVVASDIRENPDSSVGEIATRTGFPQSQVSACVARLREAGSIVTAADPKDRRRLLVRQAPEISDRVAVVISTPIDTALAAALGTDDPREIGEVAAALETLARHLTPGAQVRPHPAPGPGGNDGSAGGEMPPRRRQRS</sequence>
<evidence type="ECO:0000259" key="2">
    <source>
        <dbReference type="Pfam" id="PF12802"/>
    </source>
</evidence>
<evidence type="ECO:0000256" key="1">
    <source>
        <dbReference type="SAM" id="MobiDB-lite"/>
    </source>
</evidence>
<dbReference type="InterPro" id="IPR000835">
    <property type="entry name" value="HTH_MarR-typ"/>
</dbReference>
<gene>
    <name evidence="3" type="ORF">CA984_43095</name>
</gene>
<dbReference type="Gene3D" id="1.10.10.10">
    <property type="entry name" value="Winged helix-like DNA-binding domain superfamily/Winged helix DNA-binding domain"/>
    <property type="match status" value="1"/>
</dbReference>
<protein>
    <submittedName>
        <fullName evidence="3">MarR family transcriptional regulator</fullName>
    </submittedName>
</protein>
<feature type="region of interest" description="Disordered" evidence="1">
    <location>
        <begin position="126"/>
        <end position="160"/>
    </location>
</feature>
<dbReference type="InterPro" id="IPR036390">
    <property type="entry name" value="WH_DNA-bd_sf"/>
</dbReference>
<organism evidence="3 4">
    <name type="scientific">Streptosporangium minutum</name>
    <dbReference type="NCBI Taxonomy" id="569862"/>
    <lineage>
        <taxon>Bacteria</taxon>
        <taxon>Bacillati</taxon>
        <taxon>Actinomycetota</taxon>
        <taxon>Actinomycetes</taxon>
        <taxon>Streptosporangiales</taxon>
        <taxon>Streptosporangiaceae</taxon>
        <taxon>Streptosporangium</taxon>
    </lineage>
</organism>
<dbReference type="EMBL" id="NGFP01000430">
    <property type="protein sequence ID" value="OUC78769.1"/>
    <property type="molecule type" value="Genomic_DNA"/>
</dbReference>
<keyword evidence="4" id="KW-1185">Reference proteome</keyword>
<dbReference type="AlphaFoldDB" id="A0A243QAK4"/>
<accession>A0A243QAK4</accession>
<dbReference type="Proteomes" id="UP000194761">
    <property type="component" value="Unassembled WGS sequence"/>
</dbReference>
<reference evidence="3 4" key="1">
    <citation type="submission" date="2017-05" db="EMBL/GenBank/DDBJ databases">
        <title>Biotechnological potential of actinobacteria isolated from South African environments.</title>
        <authorList>
            <person name="Le Roes-Hill M."/>
            <person name="Prins A."/>
            <person name="Durrell K.A."/>
        </authorList>
    </citation>
    <scope>NUCLEOTIDE SEQUENCE [LARGE SCALE GENOMIC DNA]</scope>
    <source>
        <strain evidence="3">M26</strain>
    </source>
</reference>
<dbReference type="Pfam" id="PF12802">
    <property type="entry name" value="MarR_2"/>
    <property type="match status" value="1"/>
</dbReference>
<feature type="domain" description="HTH marR-type" evidence="2">
    <location>
        <begin position="30"/>
        <end position="76"/>
    </location>
</feature>
<dbReference type="InterPro" id="IPR036388">
    <property type="entry name" value="WH-like_DNA-bd_sf"/>
</dbReference>
<evidence type="ECO:0000313" key="3">
    <source>
        <dbReference type="EMBL" id="OUC78769.1"/>
    </source>
</evidence>
<comment type="caution">
    <text evidence="3">The sequence shown here is derived from an EMBL/GenBank/DDBJ whole genome shotgun (WGS) entry which is preliminary data.</text>
</comment>
<proteinExistence type="predicted"/>
<dbReference type="SUPFAM" id="SSF46785">
    <property type="entry name" value="Winged helix' DNA-binding domain"/>
    <property type="match status" value="1"/>
</dbReference>
<name>A0A243QAK4_9ACTN</name>
<evidence type="ECO:0000313" key="4">
    <source>
        <dbReference type="Proteomes" id="UP000194761"/>
    </source>
</evidence>